<evidence type="ECO:0000313" key="2">
    <source>
        <dbReference type="Proteomes" id="UP000308600"/>
    </source>
</evidence>
<protein>
    <submittedName>
        <fullName evidence="1">Uncharacterized protein</fullName>
    </submittedName>
</protein>
<reference evidence="1 2" key="1">
    <citation type="journal article" date="2019" name="Nat. Ecol. Evol.">
        <title>Megaphylogeny resolves global patterns of mushroom evolution.</title>
        <authorList>
            <person name="Varga T."/>
            <person name="Krizsan K."/>
            <person name="Foldi C."/>
            <person name="Dima B."/>
            <person name="Sanchez-Garcia M."/>
            <person name="Sanchez-Ramirez S."/>
            <person name="Szollosi G.J."/>
            <person name="Szarkandi J.G."/>
            <person name="Papp V."/>
            <person name="Albert L."/>
            <person name="Andreopoulos W."/>
            <person name="Angelini C."/>
            <person name="Antonin V."/>
            <person name="Barry K.W."/>
            <person name="Bougher N.L."/>
            <person name="Buchanan P."/>
            <person name="Buyck B."/>
            <person name="Bense V."/>
            <person name="Catcheside P."/>
            <person name="Chovatia M."/>
            <person name="Cooper J."/>
            <person name="Damon W."/>
            <person name="Desjardin D."/>
            <person name="Finy P."/>
            <person name="Geml J."/>
            <person name="Haridas S."/>
            <person name="Hughes K."/>
            <person name="Justo A."/>
            <person name="Karasinski D."/>
            <person name="Kautmanova I."/>
            <person name="Kiss B."/>
            <person name="Kocsube S."/>
            <person name="Kotiranta H."/>
            <person name="LaButti K.M."/>
            <person name="Lechner B.E."/>
            <person name="Liimatainen K."/>
            <person name="Lipzen A."/>
            <person name="Lukacs Z."/>
            <person name="Mihaltcheva S."/>
            <person name="Morgado L.N."/>
            <person name="Niskanen T."/>
            <person name="Noordeloos M.E."/>
            <person name="Ohm R.A."/>
            <person name="Ortiz-Santana B."/>
            <person name="Ovrebo C."/>
            <person name="Racz N."/>
            <person name="Riley R."/>
            <person name="Savchenko A."/>
            <person name="Shiryaev A."/>
            <person name="Soop K."/>
            <person name="Spirin V."/>
            <person name="Szebenyi C."/>
            <person name="Tomsovsky M."/>
            <person name="Tulloss R.E."/>
            <person name="Uehling J."/>
            <person name="Grigoriev I.V."/>
            <person name="Vagvolgyi C."/>
            <person name="Papp T."/>
            <person name="Martin F.M."/>
            <person name="Miettinen O."/>
            <person name="Hibbett D.S."/>
            <person name="Nagy L.G."/>
        </authorList>
    </citation>
    <scope>NUCLEOTIDE SEQUENCE [LARGE SCALE GENOMIC DNA]</scope>
    <source>
        <strain evidence="1 2">NL-1719</strain>
    </source>
</reference>
<organism evidence="1 2">
    <name type="scientific">Pluteus cervinus</name>
    <dbReference type="NCBI Taxonomy" id="181527"/>
    <lineage>
        <taxon>Eukaryota</taxon>
        <taxon>Fungi</taxon>
        <taxon>Dikarya</taxon>
        <taxon>Basidiomycota</taxon>
        <taxon>Agaricomycotina</taxon>
        <taxon>Agaricomycetes</taxon>
        <taxon>Agaricomycetidae</taxon>
        <taxon>Agaricales</taxon>
        <taxon>Pluteineae</taxon>
        <taxon>Pluteaceae</taxon>
        <taxon>Pluteus</taxon>
    </lineage>
</organism>
<sequence length="281" mass="31402">MQCTMRPRPRNRGPQLALNRRCPTSIPSCSHPTTILSCSKLSNTTLTLSPPSKYEDEKQTNSLPFDFYDRHLSSELALKRVVIQPSLTQALTKILDFTLEDLDSRGMVPLALTNDTVGDLVSPTFAKHIYANATAARLASRYEFTLGDAAPPYISRWLLHPTAPKFYSALAFGDRGSNFSKHQEEYVFSSSLHFRPFEYQRPEVLSLVSDQIKDALRSIASGALITYQFFPMSAAMDELFKDMGALEAQSLHAEYRTGGFPEAKAQLRPPCDAKKRTQASN</sequence>
<gene>
    <name evidence="1" type="ORF">BDN72DRAFT_898674</name>
</gene>
<accession>A0ACD3APW9</accession>
<keyword evidence="2" id="KW-1185">Reference proteome</keyword>
<evidence type="ECO:0000313" key="1">
    <source>
        <dbReference type="EMBL" id="TFK67768.1"/>
    </source>
</evidence>
<dbReference type="EMBL" id="ML208367">
    <property type="protein sequence ID" value="TFK67768.1"/>
    <property type="molecule type" value="Genomic_DNA"/>
</dbReference>
<proteinExistence type="predicted"/>
<dbReference type="Proteomes" id="UP000308600">
    <property type="component" value="Unassembled WGS sequence"/>
</dbReference>
<name>A0ACD3APW9_9AGAR</name>